<sequence length="70" mass="7758">MPTLNRNNTAVKRIMQEARELANDPCTDYHAAPLEDDIFVSIPHGGACNYVLFCIAGVALHLKRPHRDGV</sequence>
<dbReference type="Proteomes" id="UP000054018">
    <property type="component" value="Unassembled WGS sequence"/>
</dbReference>
<accession>A0A0C9ZZB8</accession>
<dbReference type="EMBL" id="KN833685">
    <property type="protein sequence ID" value="KIK31319.1"/>
    <property type="molecule type" value="Genomic_DNA"/>
</dbReference>
<gene>
    <name evidence="1" type="ORF">PISMIDRAFT_140726</name>
</gene>
<dbReference type="InterPro" id="IPR016135">
    <property type="entry name" value="UBQ-conjugating_enzyme/RWD"/>
</dbReference>
<proteinExistence type="predicted"/>
<protein>
    <submittedName>
        <fullName evidence="1">Uncharacterized protein</fullName>
    </submittedName>
</protein>
<dbReference type="SUPFAM" id="SSF54495">
    <property type="entry name" value="UBC-like"/>
    <property type="match status" value="1"/>
</dbReference>
<reference evidence="2" key="2">
    <citation type="submission" date="2015-01" db="EMBL/GenBank/DDBJ databases">
        <title>Evolutionary Origins and Diversification of the Mycorrhizal Mutualists.</title>
        <authorList>
            <consortium name="DOE Joint Genome Institute"/>
            <consortium name="Mycorrhizal Genomics Consortium"/>
            <person name="Kohler A."/>
            <person name="Kuo A."/>
            <person name="Nagy L.G."/>
            <person name="Floudas D."/>
            <person name="Copeland A."/>
            <person name="Barry K.W."/>
            <person name="Cichocki N."/>
            <person name="Veneault-Fourrey C."/>
            <person name="LaButti K."/>
            <person name="Lindquist E.A."/>
            <person name="Lipzen A."/>
            <person name="Lundell T."/>
            <person name="Morin E."/>
            <person name="Murat C."/>
            <person name="Riley R."/>
            <person name="Ohm R."/>
            <person name="Sun H."/>
            <person name="Tunlid A."/>
            <person name="Henrissat B."/>
            <person name="Grigoriev I.V."/>
            <person name="Hibbett D.S."/>
            <person name="Martin F."/>
        </authorList>
    </citation>
    <scope>NUCLEOTIDE SEQUENCE [LARGE SCALE GENOMIC DNA]</scope>
    <source>
        <strain evidence="2">441</strain>
    </source>
</reference>
<dbReference type="AlphaFoldDB" id="A0A0C9ZZB8"/>
<dbReference type="Gene3D" id="3.10.110.10">
    <property type="entry name" value="Ubiquitin Conjugating Enzyme"/>
    <property type="match status" value="1"/>
</dbReference>
<evidence type="ECO:0000313" key="2">
    <source>
        <dbReference type="Proteomes" id="UP000054018"/>
    </source>
</evidence>
<keyword evidence="2" id="KW-1185">Reference proteome</keyword>
<dbReference type="OrthoDB" id="1158011at2759"/>
<dbReference type="STRING" id="765257.A0A0C9ZZB8"/>
<reference evidence="1 2" key="1">
    <citation type="submission" date="2014-04" db="EMBL/GenBank/DDBJ databases">
        <authorList>
            <consortium name="DOE Joint Genome Institute"/>
            <person name="Kuo A."/>
            <person name="Kohler A."/>
            <person name="Costa M.D."/>
            <person name="Nagy L.G."/>
            <person name="Floudas D."/>
            <person name="Copeland A."/>
            <person name="Barry K.W."/>
            <person name="Cichocki N."/>
            <person name="Veneault-Fourrey C."/>
            <person name="LaButti K."/>
            <person name="Lindquist E.A."/>
            <person name="Lipzen A."/>
            <person name="Lundell T."/>
            <person name="Morin E."/>
            <person name="Murat C."/>
            <person name="Sun H."/>
            <person name="Tunlid A."/>
            <person name="Henrissat B."/>
            <person name="Grigoriev I.V."/>
            <person name="Hibbett D.S."/>
            <person name="Martin F."/>
            <person name="Nordberg H.P."/>
            <person name="Cantor M.N."/>
            <person name="Hua S.X."/>
        </authorList>
    </citation>
    <scope>NUCLEOTIDE SEQUENCE [LARGE SCALE GENOMIC DNA]</scope>
    <source>
        <strain evidence="1 2">441</strain>
    </source>
</reference>
<dbReference type="HOGENOM" id="CLU_2758738_0_0_1"/>
<name>A0A0C9ZZB8_9AGAM</name>
<organism evidence="1 2">
    <name type="scientific">Pisolithus microcarpus 441</name>
    <dbReference type="NCBI Taxonomy" id="765257"/>
    <lineage>
        <taxon>Eukaryota</taxon>
        <taxon>Fungi</taxon>
        <taxon>Dikarya</taxon>
        <taxon>Basidiomycota</taxon>
        <taxon>Agaricomycotina</taxon>
        <taxon>Agaricomycetes</taxon>
        <taxon>Agaricomycetidae</taxon>
        <taxon>Boletales</taxon>
        <taxon>Sclerodermatineae</taxon>
        <taxon>Pisolithaceae</taxon>
        <taxon>Pisolithus</taxon>
    </lineage>
</organism>
<evidence type="ECO:0000313" key="1">
    <source>
        <dbReference type="EMBL" id="KIK31319.1"/>
    </source>
</evidence>